<organism evidence="16 17">
    <name type="scientific">Pleurostoma richardsiae</name>
    <dbReference type="NCBI Taxonomy" id="41990"/>
    <lineage>
        <taxon>Eukaryota</taxon>
        <taxon>Fungi</taxon>
        <taxon>Dikarya</taxon>
        <taxon>Ascomycota</taxon>
        <taxon>Pezizomycotina</taxon>
        <taxon>Sordariomycetes</taxon>
        <taxon>Sordariomycetidae</taxon>
        <taxon>Calosphaeriales</taxon>
        <taxon>Pleurostomataceae</taxon>
        <taxon>Pleurostoma</taxon>
    </lineage>
</organism>
<dbReference type="InterPro" id="IPR034836">
    <property type="entry name" value="CBM20_glucoamylase"/>
</dbReference>
<dbReference type="CDD" id="cd11319">
    <property type="entry name" value="AmyAc_euk_AmyA"/>
    <property type="match status" value="1"/>
</dbReference>
<evidence type="ECO:0000256" key="3">
    <source>
        <dbReference type="ARBA" id="ARBA00008061"/>
    </source>
</evidence>
<keyword evidence="12" id="KW-0326">Glycosidase</keyword>
<evidence type="ECO:0000313" key="17">
    <source>
        <dbReference type="Proteomes" id="UP001174694"/>
    </source>
</evidence>
<keyword evidence="13" id="KW-0624">Polysaccharide degradation</keyword>
<evidence type="ECO:0000256" key="8">
    <source>
        <dbReference type="ARBA" id="ARBA00022837"/>
    </source>
</evidence>
<dbReference type="SUPFAM" id="SSF51011">
    <property type="entry name" value="Glycosyl hydrolase domain"/>
    <property type="match status" value="1"/>
</dbReference>
<evidence type="ECO:0000256" key="4">
    <source>
        <dbReference type="ARBA" id="ARBA00012595"/>
    </source>
</evidence>
<dbReference type="InterPro" id="IPR013780">
    <property type="entry name" value="Glyco_hydro_b"/>
</dbReference>
<reference evidence="16" key="1">
    <citation type="submission" date="2022-07" db="EMBL/GenBank/DDBJ databases">
        <title>Fungi with potential for degradation of polypropylene.</title>
        <authorList>
            <person name="Gostincar C."/>
        </authorList>
    </citation>
    <scope>NUCLEOTIDE SEQUENCE</scope>
    <source>
        <strain evidence="16">EXF-13308</strain>
    </source>
</reference>
<name>A0AA38RT30_9PEZI</name>
<protein>
    <recommendedName>
        <fullName evidence="4">alpha-amylase</fullName>
        <ecNumber evidence="4">3.2.1.1</ecNumber>
    </recommendedName>
</protein>
<feature type="signal peptide" evidence="14">
    <location>
        <begin position="1"/>
        <end position="20"/>
    </location>
</feature>
<evidence type="ECO:0000259" key="15">
    <source>
        <dbReference type="PROSITE" id="PS51166"/>
    </source>
</evidence>
<comment type="similarity">
    <text evidence="3">Belongs to the glycosyl hydrolase 13 family.</text>
</comment>
<dbReference type="Gene3D" id="3.20.20.80">
    <property type="entry name" value="Glycosidases"/>
    <property type="match status" value="1"/>
</dbReference>
<dbReference type="Proteomes" id="UP001174694">
    <property type="component" value="Unassembled WGS sequence"/>
</dbReference>
<comment type="cofactor">
    <cofactor evidence="2">
        <name>Ca(2+)</name>
        <dbReference type="ChEBI" id="CHEBI:29108"/>
    </cofactor>
</comment>
<dbReference type="FunFam" id="2.60.40.10:FF:000552">
    <property type="entry name" value="Related to glucoamylase"/>
    <property type="match status" value="1"/>
</dbReference>
<evidence type="ECO:0000256" key="10">
    <source>
        <dbReference type="ARBA" id="ARBA00023180"/>
    </source>
</evidence>
<dbReference type="GO" id="GO:0005509">
    <property type="term" value="F:calcium ion binding"/>
    <property type="evidence" value="ECO:0007669"/>
    <property type="project" value="InterPro"/>
</dbReference>
<dbReference type="InterPro" id="IPR017853">
    <property type="entry name" value="GH"/>
</dbReference>
<dbReference type="InterPro" id="IPR013784">
    <property type="entry name" value="Carb-bd-like_fold"/>
</dbReference>
<keyword evidence="17" id="KW-1185">Reference proteome</keyword>
<dbReference type="Pfam" id="PF00128">
    <property type="entry name" value="Alpha-amylase"/>
    <property type="match status" value="1"/>
</dbReference>
<evidence type="ECO:0000256" key="5">
    <source>
        <dbReference type="ARBA" id="ARBA00022723"/>
    </source>
</evidence>
<dbReference type="PANTHER" id="PTHR10357:SF215">
    <property type="entry name" value="ALPHA-AMYLASE 1"/>
    <property type="match status" value="1"/>
</dbReference>
<keyword evidence="5" id="KW-0479">Metal-binding</keyword>
<dbReference type="Pfam" id="PF00686">
    <property type="entry name" value="CBM_20"/>
    <property type="match status" value="1"/>
</dbReference>
<keyword evidence="8" id="KW-0106">Calcium</keyword>
<dbReference type="GO" id="GO:0000272">
    <property type="term" value="P:polysaccharide catabolic process"/>
    <property type="evidence" value="ECO:0007669"/>
    <property type="project" value="UniProtKB-KW"/>
</dbReference>
<evidence type="ECO:0000256" key="12">
    <source>
        <dbReference type="ARBA" id="ARBA00023295"/>
    </source>
</evidence>
<evidence type="ECO:0000256" key="14">
    <source>
        <dbReference type="SAM" id="SignalP"/>
    </source>
</evidence>
<keyword evidence="9" id="KW-1015">Disulfide bond</keyword>
<dbReference type="GO" id="GO:2001070">
    <property type="term" value="F:starch binding"/>
    <property type="evidence" value="ECO:0007669"/>
    <property type="project" value="InterPro"/>
</dbReference>
<dbReference type="EC" id="3.2.1.1" evidence="4"/>
<comment type="catalytic activity">
    <reaction evidence="1">
        <text>Endohydrolysis of (1-&gt;4)-alpha-D-glucosidic linkages in polysaccharides containing three or more (1-&gt;4)-alpha-linked D-glucose units.</text>
        <dbReference type="EC" id="3.2.1.1"/>
    </reaction>
</comment>
<dbReference type="EMBL" id="JANBVO010000001">
    <property type="protein sequence ID" value="KAJ9157608.1"/>
    <property type="molecule type" value="Genomic_DNA"/>
</dbReference>
<evidence type="ECO:0000256" key="1">
    <source>
        <dbReference type="ARBA" id="ARBA00000548"/>
    </source>
</evidence>
<evidence type="ECO:0000256" key="11">
    <source>
        <dbReference type="ARBA" id="ARBA00023277"/>
    </source>
</evidence>
<dbReference type="FunFam" id="3.20.20.80:FF:000120">
    <property type="entry name" value="Alpha-amylase A"/>
    <property type="match status" value="1"/>
</dbReference>
<dbReference type="PROSITE" id="PS51166">
    <property type="entry name" value="CBM20"/>
    <property type="match status" value="1"/>
</dbReference>
<evidence type="ECO:0000256" key="2">
    <source>
        <dbReference type="ARBA" id="ARBA00001913"/>
    </source>
</evidence>
<dbReference type="InterPro" id="IPR006047">
    <property type="entry name" value="GH13_cat_dom"/>
</dbReference>
<dbReference type="SMART" id="SM00642">
    <property type="entry name" value="Aamy"/>
    <property type="match status" value="1"/>
</dbReference>
<dbReference type="Gene3D" id="2.60.40.10">
    <property type="entry name" value="Immunoglobulins"/>
    <property type="match status" value="1"/>
</dbReference>
<dbReference type="SUPFAM" id="SSF51445">
    <property type="entry name" value="(Trans)glycosidases"/>
    <property type="match status" value="1"/>
</dbReference>
<dbReference type="SMART" id="SM01065">
    <property type="entry name" value="CBM_2"/>
    <property type="match status" value="1"/>
</dbReference>
<keyword evidence="7" id="KW-0378">Hydrolase</keyword>
<dbReference type="InterPro" id="IPR002044">
    <property type="entry name" value="CBM20"/>
</dbReference>
<dbReference type="GO" id="GO:0004556">
    <property type="term" value="F:alpha-amylase activity"/>
    <property type="evidence" value="ECO:0007669"/>
    <property type="project" value="UniProtKB-EC"/>
</dbReference>
<dbReference type="AlphaFoldDB" id="A0AA38RT30"/>
<dbReference type="Gene3D" id="2.60.40.1180">
    <property type="entry name" value="Golgi alpha-mannosidase II"/>
    <property type="match status" value="1"/>
</dbReference>
<dbReference type="InterPro" id="IPR015340">
    <property type="entry name" value="A_amylase_C_dom"/>
</dbReference>
<accession>A0AA38RT30</accession>
<evidence type="ECO:0000256" key="13">
    <source>
        <dbReference type="ARBA" id="ARBA00023326"/>
    </source>
</evidence>
<dbReference type="SUPFAM" id="SSF49452">
    <property type="entry name" value="Starch-binding domain-like"/>
    <property type="match status" value="1"/>
</dbReference>
<keyword evidence="6 14" id="KW-0732">Signal</keyword>
<proteinExistence type="inferred from homology"/>
<dbReference type="PANTHER" id="PTHR10357">
    <property type="entry name" value="ALPHA-AMYLASE FAMILY MEMBER"/>
    <property type="match status" value="1"/>
</dbReference>
<feature type="chain" id="PRO_5041333308" description="alpha-amylase" evidence="14">
    <location>
        <begin position="21"/>
        <end position="629"/>
    </location>
</feature>
<feature type="domain" description="CBM20" evidence="15">
    <location>
        <begin position="524"/>
        <end position="629"/>
    </location>
</feature>
<dbReference type="InterPro" id="IPR013783">
    <property type="entry name" value="Ig-like_fold"/>
</dbReference>
<evidence type="ECO:0000313" key="16">
    <source>
        <dbReference type="EMBL" id="KAJ9157608.1"/>
    </source>
</evidence>
<dbReference type="Pfam" id="PF09260">
    <property type="entry name" value="A_amylase_dom_C"/>
    <property type="match status" value="1"/>
</dbReference>
<comment type="caution">
    <text evidence="16">The sequence shown here is derived from an EMBL/GenBank/DDBJ whole genome shotgun (WGS) entry which is preliminary data.</text>
</comment>
<evidence type="ECO:0000256" key="7">
    <source>
        <dbReference type="ARBA" id="ARBA00022801"/>
    </source>
</evidence>
<keyword evidence="10" id="KW-0325">Glycoprotein</keyword>
<gene>
    <name evidence="16" type="ORF">NKR23_g147</name>
</gene>
<evidence type="ECO:0000256" key="9">
    <source>
        <dbReference type="ARBA" id="ARBA00023157"/>
    </source>
</evidence>
<keyword evidence="11" id="KW-0119">Carbohydrate metabolism</keyword>
<dbReference type="CDD" id="cd05811">
    <property type="entry name" value="CBM20_glucoamylase"/>
    <property type="match status" value="1"/>
</dbReference>
<sequence length="629" mass="66702">MRLLATLALLLAAVAAPVRGLTPAEWRGQSIYQVMTDRFARTDLSTTATCDTGAQAYCGGTWQGLISKLDYIQGMGFTAIWISPMVKQMDGQTSDGSSYHGYWAQDIYDVNSAFGTSDDLVALSEALHARGMYLMLDVVTNHMAYNGCGTCVDYSQFDPFSSQSSYFHSFCLIDYNNYTSIQVCWEGDNTVSLPDLRTEDSDVRSVWNSWITDIVSKYSIDGLRVDSAQQVETSFFPPFESAAGVYIVGEVFNGDPSYVTPFQQYMSGLLNYPAYFWITQAFESTSGSISNLVNGINTMKSSALNTSLYGSFLENHDNKRFAALTSDLALARNAIAFTMLMDGIPIVYQGQEQHYSGGDVPYNREALWLSGYATDSSSAPLYGWIKTLNAIRSAAVASDSSYLSYQAWPIYSDTHTIAMRKGAVVSVYTNVGGSGSAYSVALPAASTGFSAGEALTDVMSCAAFTADSSGGLSVSLSAGAPLVLYPTSLLSGTGICSSSGGASSSAASKTATATATGTATATACATGTSVAITFNELVTTTYGTTVKIVGNTGVLGSWDTSKAVALSASQYTSSNPLWSGTVSGLTSKSVVEYKFIKVDSSGTVTWEADPNHTLTVPCAAATVSSSWQS</sequence>
<evidence type="ECO:0000256" key="6">
    <source>
        <dbReference type="ARBA" id="ARBA00022729"/>
    </source>
</evidence>